<feature type="non-terminal residue" evidence="1">
    <location>
        <position position="72"/>
    </location>
</feature>
<dbReference type="AlphaFoldDB" id="A0AA36GRG1"/>
<protein>
    <submittedName>
        <fullName evidence="1">Uncharacterized protein</fullName>
    </submittedName>
</protein>
<evidence type="ECO:0000313" key="2">
    <source>
        <dbReference type="Proteomes" id="UP001176961"/>
    </source>
</evidence>
<accession>A0AA36GRG1</accession>
<keyword evidence="2" id="KW-1185">Reference proteome</keyword>
<organism evidence="1 2">
    <name type="scientific">Cylicocyclus nassatus</name>
    <name type="common">Nematode worm</name>
    <dbReference type="NCBI Taxonomy" id="53992"/>
    <lineage>
        <taxon>Eukaryota</taxon>
        <taxon>Metazoa</taxon>
        <taxon>Ecdysozoa</taxon>
        <taxon>Nematoda</taxon>
        <taxon>Chromadorea</taxon>
        <taxon>Rhabditida</taxon>
        <taxon>Rhabditina</taxon>
        <taxon>Rhabditomorpha</taxon>
        <taxon>Strongyloidea</taxon>
        <taxon>Strongylidae</taxon>
        <taxon>Cylicocyclus</taxon>
    </lineage>
</organism>
<gene>
    <name evidence="1" type="ORF">CYNAS_LOCUS8939</name>
</gene>
<name>A0AA36GRG1_CYLNA</name>
<sequence>MYQLLIFAFQTVLALTTGEKKELCKTADRLDDAPEINMSDPYYYKRLREVPINTYCNISASENKCYGFVNAS</sequence>
<reference evidence="1" key="1">
    <citation type="submission" date="2023-07" db="EMBL/GenBank/DDBJ databases">
        <authorList>
            <consortium name="CYATHOMIX"/>
        </authorList>
    </citation>
    <scope>NUCLEOTIDE SEQUENCE</scope>
    <source>
        <strain evidence="1">N/A</strain>
    </source>
</reference>
<dbReference type="EMBL" id="CATQJL010000223">
    <property type="protein sequence ID" value="CAJ0596956.1"/>
    <property type="molecule type" value="Genomic_DNA"/>
</dbReference>
<dbReference type="Proteomes" id="UP001176961">
    <property type="component" value="Unassembled WGS sequence"/>
</dbReference>
<evidence type="ECO:0000313" key="1">
    <source>
        <dbReference type="EMBL" id="CAJ0596956.1"/>
    </source>
</evidence>
<comment type="caution">
    <text evidence="1">The sequence shown here is derived from an EMBL/GenBank/DDBJ whole genome shotgun (WGS) entry which is preliminary data.</text>
</comment>
<proteinExistence type="predicted"/>